<dbReference type="EMBL" id="CABPRJ010001434">
    <property type="protein sequence ID" value="VVC36521.1"/>
    <property type="molecule type" value="Genomic_DNA"/>
</dbReference>
<feature type="compositionally biased region" description="Basic and acidic residues" evidence="1">
    <location>
        <begin position="11"/>
        <end position="20"/>
    </location>
</feature>
<sequence>MKVRGSRINKMSKDKGRKDSFLGMTEEKEYTLEEELKKRQLVYGVTDLRIRKEAKDLERPCKWISGPARLKITRISREIQYVSRNLGGTSMTEIYIEREKGKKNAIIKLRAGGFELRNKNGFGKNEILKLRSEPGRKSSKATSNPRDERENKCLYPEKHDNSKESLLRKILLFEVLKY</sequence>
<feature type="region of interest" description="Disordered" evidence="1">
    <location>
        <begin position="1"/>
        <end position="20"/>
    </location>
</feature>
<protein>
    <submittedName>
        <fullName evidence="2">Uncharacterized protein</fullName>
    </submittedName>
</protein>
<dbReference type="AlphaFoldDB" id="A0A5E4MYB0"/>
<feature type="region of interest" description="Disordered" evidence="1">
    <location>
        <begin position="133"/>
        <end position="157"/>
    </location>
</feature>
<evidence type="ECO:0000313" key="2">
    <source>
        <dbReference type="EMBL" id="VVC36521.1"/>
    </source>
</evidence>
<name>A0A5E4MYB0_9HEMI</name>
<evidence type="ECO:0000256" key="1">
    <source>
        <dbReference type="SAM" id="MobiDB-lite"/>
    </source>
</evidence>
<organism evidence="2 3">
    <name type="scientific">Cinara cedri</name>
    <dbReference type="NCBI Taxonomy" id="506608"/>
    <lineage>
        <taxon>Eukaryota</taxon>
        <taxon>Metazoa</taxon>
        <taxon>Ecdysozoa</taxon>
        <taxon>Arthropoda</taxon>
        <taxon>Hexapoda</taxon>
        <taxon>Insecta</taxon>
        <taxon>Pterygota</taxon>
        <taxon>Neoptera</taxon>
        <taxon>Paraneoptera</taxon>
        <taxon>Hemiptera</taxon>
        <taxon>Sternorrhyncha</taxon>
        <taxon>Aphidomorpha</taxon>
        <taxon>Aphidoidea</taxon>
        <taxon>Aphididae</taxon>
        <taxon>Lachninae</taxon>
        <taxon>Cinara</taxon>
    </lineage>
</organism>
<reference evidence="2 3" key="1">
    <citation type="submission" date="2019-08" db="EMBL/GenBank/DDBJ databases">
        <authorList>
            <person name="Alioto T."/>
            <person name="Alioto T."/>
            <person name="Gomez Garrido J."/>
        </authorList>
    </citation>
    <scope>NUCLEOTIDE SEQUENCE [LARGE SCALE GENOMIC DNA]</scope>
</reference>
<keyword evidence="3" id="KW-1185">Reference proteome</keyword>
<accession>A0A5E4MYB0</accession>
<gene>
    <name evidence="2" type="ORF">CINCED_3A011380</name>
</gene>
<dbReference type="Proteomes" id="UP000325440">
    <property type="component" value="Unassembled WGS sequence"/>
</dbReference>
<feature type="compositionally biased region" description="Basic and acidic residues" evidence="1">
    <location>
        <begin position="145"/>
        <end position="157"/>
    </location>
</feature>
<proteinExistence type="predicted"/>
<evidence type="ECO:0000313" key="3">
    <source>
        <dbReference type="Proteomes" id="UP000325440"/>
    </source>
</evidence>